<comment type="caution">
    <text evidence="1">The sequence shown here is derived from an EMBL/GenBank/DDBJ whole genome shotgun (WGS) entry which is preliminary data.</text>
</comment>
<name>A0A9N9VM08_9HYPO</name>
<dbReference type="EMBL" id="CABFNQ020000717">
    <property type="protein sequence ID" value="CAH0025964.1"/>
    <property type="molecule type" value="Genomic_DNA"/>
</dbReference>
<gene>
    <name evidence="1" type="ORF">CRHIZ90672A_00009484</name>
</gene>
<organism evidence="1 2">
    <name type="scientific">Clonostachys rhizophaga</name>
    <dbReference type="NCBI Taxonomy" id="160324"/>
    <lineage>
        <taxon>Eukaryota</taxon>
        <taxon>Fungi</taxon>
        <taxon>Dikarya</taxon>
        <taxon>Ascomycota</taxon>
        <taxon>Pezizomycotina</taxon>
        <taxon>Sordariomycetes</taxon>
        <taxon>Hypocreomycetidae</taxon>
        <taxon>Hypocreales</taxon>
        <taxon>Bionectriaceae</taxon>
        <taxon>Clonostachys</taxon>
    </lineage>
</organism>
<dbReference type="Proteomes" id="UP000696573">
    <property type="component" value="Unassembled WGS sequence"/>
</dbReference>
<accession>A0A9N9VM08</accession>
<reference evidence="1" key="1">
    <citation type="submission" date="2021-10" db="EMBL/GenBank/DDBJ databases">
        <authorList>
            <person name="Piombo E."/>
        </authorList>
    </citation>
    <scope>NUCLEOTIDE SEQUENCE</scope>
</reference>
<proteinExistence type="predicted"/>
<evidence type="ECO:0000313" key="2">
    <source>
        <dbReference type="Proteomes" id="UP000696573"/>
    </source>
</evidence>
<dbReference type="AlphaFoldDB" id="A0A9N9VM08"/>
<protein>
    <submittedName>
        <fullName evidence="1">Uncharacterized protein</fullName>
    </submittedName>
</protein>
<evidence type="ECO:0000313" key="1">
    <source>
        <dbReference type="EMBL" id="CAH0025964.1"/>
    </source>
</evidence>
<keyword evidence="2" id="KW-1185">Reference proteome</keyword>
<sequence length="97" mass="10579">MEVPSNMDGLLDAMSSTDGLLDAMSNTDGLLDAMPSTEDWFCVMIDLIPIVAPMLHLQVLSPNGIPAAPSHLSEDERAWYYRIKSDQVSGYVLAIPL</sequence>